<keyword evidence="3" id="KW-1185">Reference proteome</keyword>
<name>A0A6I2MJ60_9FLAO</name>
<comment type="caution">
    <text evidence="2">The sequence shown here is derived from an EMBL/GenBank/DDBJ whole genome shotgun (WGS) entry which is preliminary data.</text>
</comment>
<dbReference type="InterPro" id="IPR027417">
    <property type="entry name" value="P-loop_NTPase"/>
</dbReference>
<evidence type="ECO:0000313" key="2">
    <source>
        <dbReference type="EMBL" id="MRX63873.1"/>
    </source>
</evidence>
<dbReference type="AlphaFoldDB" id="A0A6I2MJ60"/>
<reference evidence="2 3" key="1">
    <citation type="submission" date="2019-11" db="EMBL/GenBank/DDBJ databases">
        <title>Maribacter lutea sp. nov., a marine bacterium isolated from intertidal sand.</title>
        <authorList>
            <person name="Liu A."/>
        </authorList>
    </citation>
    <scope>NUCLEOTIDE SEQUENCE [LARGE SCALE GENOMIC DNA]</scope>
    <source>
        <strain evidence="2 3">RZ05</strain>
    </source>
</reference>
<dbReference type="PANTHER" id="PTHR42957:SF1">
    <property type="entry name" value="HELICASE MJ1565-RELATED"/>
    <property type="match status" value="1"/>
</dbReference>
<feature type="domain" description="Helicase HerA central" evidence="1">
    <location>
        <begin position="159"/>
        <end position="413"/>
    </location>
</feature>
<proteinExistence type="predicted"/>
<dbReference type="SUPFAM" id="SSF52540">
    <property type="entry name" value="P-loop containing nucleoside triphosphate hydrolases"/>
    <property type="match status" value="1"/>
</dbReference>
<sequence length="587" mass="66306">MANLFDFNTETDYVGKVVYVDTTKLSLDVKPKELKLARVGRLVAVKISSAVEEWAIAIVERVIKNPSTEQLKTIVQPNEDEDTSPVSADSILERVSNIVTIAIVATFKGKKGTEINYFSRSIQEIPDIDAEAFSIESENLEKFMGLLSAKSKSDVSLDLGKYSLSEKARAQLNGDKFFQRHAAILGSTGSGKSWTVASILEKAADLPTTKMIVFDLHGEYSTLKFAKQLRIAGPDDLETKDDNILFLPYWLLNSEEMQAMFIDRSEFSAHNQVMMFQKLVGDEKLKHLRDNKKDEVINSFTIDSPVPYNLDSVIAELRRLNEEMVPGARAGSEKKGDFNGSFSRLLTRLDVKVTDKRYGFLFKHPSELNAYTALTEIIEQLIEFKENNSGIKIIDFSEVPSDVLPIIIGLVARILYNIQFWTEKSERHPLALVCDEAHLYLPKKGENNPNEKRALENFEKIAKEGRKYGVSLLVISQRPSDVSETILSQCNNIMSLRLSNKQDQSTVKSFMSDNLTVFADILPTLDVGETIVLGDAVLLPSRIMLDMPKEENRPLSSTVDFWTEWNEKDKKTDYNKAVENYRKQSRK</sequence>
<gene>
    <name evidence="2" type="ORF">GJ691_06795</name>
</gene>
<dbReference type="PANTHER" id="PTHR42957">
    <property type="entry name" value="HELICASE MJ1565-RELATED"/>
    <property type="match status" value="1"/>
</dbReference>
<organism evidence="2 3">
    <name type="scientific">Maribacter luteus</name>
    <dbReference type="NCBI Taxonomy" id="2594478"/>
    <lineage>
        <taxon>Bacteria</taxon>
        <taxon>Pseudomonadati</taxon>
        <taxon>Bacteroidota</taxon>
        <taxon>Flavobacteriia</taxon>
        <taxon>Flavobacteriales</taxon>
        <taxon>Flavobacteriaceae</taxon>
        <taxon>Maribacter</taxon>
    </lineage>
</organism>
<evidence type="ECO:0000259" key="1">
    <source>
        <dbReference type="Pfam" id="PF01935"/>
    </source>
</evidence>
<dbReference type="EMBL" id="WKJH01000003">
    <property type="protein sequence ID" value="MRX63873.1"/>
    <property type="molecule type" value="Genomic_DNA"/>
</dbReference>
<protein>
    <submittedName>
        <fullName evidence="2">DUF853 family protein</fullName>
    </submittedName>
</protein>
<dbReference type="Gene3D" id="3.40.50.300">
    <property type="entry name" value="P-loop containing nucleotide triphosphate hydrolases"/>
    <property type="match status" value="2"/>
</dbReference>
<dbReference type="Proteomes" id="UP000443153">
    <property type="component" value="Unassembled WGS sequence"/>
</dbReference>
<dbReference type="OrthoDB" id="9806951at2"/>
<evidence type="ECO:0000313" key="3">
    <source>
        <dbReference type="Proteomes" id="UP000443153"/>
    </source>
</evidence>
<dbReference type="RefSeq" id="WP_154365118.1">
    <property type="nucleotide sequence ID" value="NZ_WKJH01000003.1"/>
</dbReference>
<accession>A0A6I2MJ60</accession>
<dbReference type="CDD" id="cd01127">
    <property type="entry name" value="TrwB_TraG_TraD_VirD4"/>
    <property type="match status" value="1"/>
</dbReference>
<dbReference type="InterPro" id="IPR008571">
    <property type="entry name" value="HerA-like"/>
</dbReference>
<dbReference type="InterPro" id="IPR002789">
    <property type="entry name" value="HerA_central"/>
</dbReference>
<dbReference type="Pfam" id="PF01935">
    <property type="entry name" value="DUF87"/>
    <property type="match status" value="1"/>
</dbReference>